<proteinExistence type="inferred from homology"/>
<dbReference type="GO" id="GO:0043952">
    <property type="term" value="P:protein transport by the Sec complex"/>
    <property type="evidence" value="ECO:0007669"/>
    <property type="project" value="UniProtKB-UniRule"/>
</dbReference>
<comment type="similarity">
    <text evidence="9">Belongs to the SecE/SEC61-gamma family.</text>
</comment>
<feature type="region of interest" description="Disordered" evidence="10">
    <location>
        <begin position="1"/>
        <end position="30"/>
    </location>
</feature>
<dbReference type="Gene3D" id="1.20.5.1030">
    <property type="entry name" value="Preprotein translocase secy subunit"/>
    <property type="match status" value="1"/>
</dbReference>
<evidence type="ECO:0000256" key="8">
    <source>
        <dbReference type="ARBA" id="ARBA00023136"/>
    </source>
</evidence>
<keyword evidence="7 9" id="KW-0811">Translocation</keyword>
<evidence type="ECO:0000256" key="2">
    <source>
        <dbReference type="ARBA" id="ARBA00022448"/>
    </source>
</evidence>
<keyword evidence="6 9" id="KW-1133">Transmembrane helix</keyword>
<dbReference type="Pfam" id="PF00584">
    <property type="entry name" value="SecE"/>
    <property type="match status" value="1"/>
</dbReference>
<feature type="transmembrane region" description="Helical" evidence="9">
    <location>
        <begin position="58"/>
        <end position="79"/>
    </location>
</feature>
<keyword evidence="4 9" id="KW-0812">Transmembrane</keyword>
<evidence type="ECO:0000256" key="3">
    <source>
        <dbReference type="ARBA" id="ARBA00022475"/>
    </source>
</evidence>
<keyword evidence="9" id="KW-0793">Thylakoid</keyword>
<evidence type="ECO:0000313" key="11">
    <source>
        <dbReference type="EMBL" id="WNZ23238.1"/>
    </source>
</evidence>
<accession>A0AA97AQB7</accession>
<dbReference type="GO" id="GO:0031676">
    <property type="term" value="C:plasma membrane-derived thylakoid membrane"/>
    <property type="evidence" value="ECO:0007669"/>
    <property type="project" value="UniProtKB-SubCell"/>
</dbReference>
<reference evidence="11" key="1">
    <citation type="submission" date="2020-05" db="EMBL/GenBank/DDBJ databases">
        <authorList>
            <person name="Zhu T."/>
            <person name="Keshari N."/>
            <person name="Lu X."/>
        </authorList>
    </citation>
    <scope>NUCLEOTIDE SEQUENCE</scope>
    <source>
        <strain evidence="11">NK1-12</strain>
    </source>
</reference>
<evidence type="ECO:0000256" key="7">
    <source>
        <dbReference type="ARBA" id="ARBA00023010"/>
    </source>
</evidence>
<evidence type="ECO:0000256" key="9">
    <source>
        <dbReference type="HAMAP-Rule" id="MF_00422"/>
    </source>
</evidence>
<dbReference type="InterPro" id="IPR038379">
    <property type="entry name" value="SecE_sf"/>
</dbReference>
<keyword evidence="8 9" id="KW-0472">Membrane</keyword>
<keyword evidence="5 9" id="KW-0653">Protein transport</keyword>
<dbReference type="PANTHER" id="PTHR33910:SF1">
    <property type="entry name" value="PROTEIN TRANSLOCASE SUBUNIT SECE"/>
    <property type="match status" value="1"/>
</dbReference>
<gene>
    <name evidence="9 11" type="primary">secE</name>
    <name evidence="11" type="ORF">HJG54_10510</name>
</gene>
<dbReference type="HAMAP" id="MF_00422">
    <property type="entry name" value="SecE"/>
    <property type="match status" value="1"/>
</dbReference>
<dbReference type="GO" id="GO:0065002">
    <property type="term" value="P:intracellular protein transmembrane transport"/>
    <property type="evidence" value="ECO:0007669"/>
    <property type="project" value="UniProtKB-UniRule"/>
</dbReference>
<comment type="subcellular location">
    <subcellularLocation>
        <location evidence="9">Cell inner membrane</location>
        <topology evidence="9">Single-pass membrane protein</topology>
    </subcellularLocation>
    <subcellularLocation>
        <location evidence="9">Cellular thylakoid membrane</location>
        <topology evidence="9">Single-pass membrane protein</topology>
    </subcellularLocation>
    <subcellularLocation>
        <location evidence="1">Membrane</location>
    </subcellularLocation>
</comment>
<dbReference type="GO" id="GO:0008320">
    <property type="term" value="F:protein transmembrane transporter activity"/>
    <property type="evidence" value="ECO:0007669"/>
    <property type="project" value="UniProtKB-UniRule"/>
</dbReference>
<protein>
    <recommendedName>
        <fullName evidence="9">Protein translocase subunit SecE</fullName>
    </recommendedName>
</protein>
<dbReference type="GO" id="GO:0009306">
    <property type="term" value="P:protein secretion"/>
    <property type="evidence" value="ECO:0007669"/>
    <property type="project" value="UniProtKB-UniRule"/>
</dbReference>
<dbReference type="InterPro" id="IPR001901">
    <property type="entry name" value="Translocase_SecE/Sec61-g"/>
</dbReference>
<keyword evidence="2 9" id="KW-0813">Transport</keyword>
<evidence type="ECO:0000256" key="5">
    <source>
        <dbReference type="ARBA" id="ARBA00022927"/>
    </source>
</evidence>
<dbReference type="PANTHER" id="PTHR33910">
    <property type="entry name" value="PROTEIN TRANSLOCASE SUBUNIT SECE"/>
    <property type="match status" value="1"/>
</dbReference>
<name>A0AA97AQB7_9CYAN</name>
<organism evidence="11">
    <name type="scientific">Leptolyngbya sp. NK1-12</name>
    <dbReference type="NCBI Taxonomy" id="2547451"/>
    <lineage>
        <taxon>Bacteria</taxon>
        <taxon>Bacillati</taxon>
        <taxon>Cyanobacteriota</taxon>
        <taxon>Cyanophyceae</taxon>
        <taxon>Leptolyngbyales</taxon>
        <taxon>Leptolyngbyaceae</taxon>
        <taxon>Leptolyngbya group</taxon>
        <taxon>Leptolyngbya</taxon>
    </lineage>
</organism>
<keyword evidence="3 9" id="KW-1003">Cell membrane</keyword>
<evidence type="ECO:0000256" key="10">
    <source>
        <dbReference type="SAM" id="MobiDB-lite"/>
    </source>
</evidence>
<dbReference type="NCBIfam" id="TIGR00964">
    <property type="entry name" value="secE_bact"/>
    <property type="match status" value="1"/>
</dbReference>
<evidence type="ECO:0000256" key="6">
    <source>
        <dbReference type="ARBA" id="ARBA00022989"/>
    </source>
</evidence>
<comment type="subunit">
    <text evidence="9">Component of the Sec protein translocase complex. Heterotrimer consisting of SecY, SecE and SecG subunits. The heterotrimers can form oligomers, although 1 heterotrimer is thought to be able to translocate proteins. Interacts with the ribosome. Interacts with SecDF, and other proteins may be involved. Interacts with SecA.</text>
</comment>
<dbReference type="RefSeq" id="WP_051925561.1">
    <property type="nucleotide sequence ID" value="NZ_CP053586.1"/>
</dbReference>
<keyword evidence="9" id="KW-0997">Cell inner membrane</keyword>
<dbReference type="GO" id="GO:0006605">
    <property type="term" value="P:protein targeting"/>
    <property type="evidence" value="ECO:0007669"/>
    <property type="project" value="UniProtKB-UniRule"/>
</dbReference>
<comment type="function">
    <text evidence="9">Essential subunit of the Sec protein translocation channel SecYEG. Clamps together the 2 halves of SecY. May contact the channel plug during translocation.</text>
</comment>
<evidence type="ECO:0000256" key="4">
    <source>
        <dbReference type="ARBA" id="ARBA00022692"/>
    </source>
</evidence>
<dbReference type="EMBL" id="CP053586">
    <property type="protein sequence ID" value="WNZ23238.1"/>
    <property type="molecule type" value="Genomic_DNA"/>
</dbReference>
<dbReference type="InterPro" id="IPR005807">
    <property type="entry name" value="SecE_bac"/>
</dbReference>
<sequence>MAKKGEADVKGQKEVKDTKDAKESKKVEEAKSGFNPSTFVQGLKEELDKVVWPSRQQLISESIAVILMVTLSATIIYLVDNFFGWAAKQVF</sequence>
<dbReference type="AlphaFoldDB" id="A0AA97AQB7"/>
<dbReference type="PROSITE" id="PS01067">
    <property type="entry name" value="SECE_SEC61G"/>
    <property type="match status" value="1"/>
</dbReference>
<evidence type="ECO:0000256" key="1">
    <source>
        <dbReference type="ARBA" id="ARBA00004370"/>
    </source>
</evidence>